<reference evidence="1" key="1">
    <citation type="submission" date="2017-03" db="EMBL/GenBank/DDBJ databases">
        <title>The mitochondrial genome of the carnivorous plant Utricularia reniformis (Lentibulariaceae): structure, comparative analysis and evolutionary landmarks.</title>
        <authorList>
            <person name="Silva S.R."/>
            <person name="Alvarenga D.O."/>
            <person name="Michael T.P."/>
            <person name="Miranda V.F.O."/>
            <person name="Varani A.M."/>
        </authorList>
    </citation>
    <scope>NUCLEOTIDE SEQUENCE</scope>
</reference>
<geneLocation type="mitochondrion" evidence="1"/>
<evidence type="ECO:0000313" key="1">
    <source>
        <dbReference type="EMBL" id="ART31568.1"/>
    </source>
</evidence>
<protein>
    <submittedName>
        <fullName evidence="1">Uncharacterized protein</fullName>
    </submittedName>
</protein>
<proteinExistence type="predicted"/>
<name>A0A1Y0B2E8_9LAMI</name>
<gene>
    <name evidence="1" type="ORF">AEK19_MT1372</name>
</gene>
<sequence length="35" mass="4052">MIPPLSYYHYESTPEKKVELHSLYSLSLTRPTGRG</sequence>
<dbReference type="AlphaFoldDB" id="A0A1Y0B2E8"/>
<accession>A0A1Y0B2E8</accession>
<dbReference type="EMBL" id="KY774314">
    <property type="protein sequence ID" value="ART31568.1"/>
    <property type="molecule type" value="Genomic_DNA"/>
</dbReference>
<organism evidence="1">
    <name type="scientific">Utricularia reniformis</name>
    <dbReference type="NCBI Taxonomy" id="192314"/>
    <lineage>
        <taxon>Eukaryota</taxon>
        <taxon>Viridiplantae</taxon>
        <taxon>Streptophyta</taxon>
        <taxon>Embryophyta</taxon>
        <taxon>Tracheophyta</taxon>
        <taxon>Spermatophyta</taxon>
        <taxon>Magnoliopsida</taxon>
        <taxon>eudicotyledons</taxon>
        <taxon>Gunneridae</taxon>
        <taxon>Pentapetalae</taxon>
        <taxon>asterids</taxon>
        <taxon>lamiids</taxon>
        <taxon>Lamiales</taxon>
        <taxon>Lentibulariaceae</taxon>
        <taxon>Utricularia</taxon>
    </lineage>
</organism>
<keyword evidence="1" id="KW-0496">Mitochondrion</keyword>